<keyword evidence="7" id="KW-0812">Transmembrane</keyword>
<dbReference type="GO" id="GO:0008013">
    <property type="term" value="F:beta-catenin binding"/>
    <property type="evidence" value="ECO:0007669"/>
    <property type="project" value="TreeGrafter"/>
</dbReference>
<dbReference type="PANTHER" id="PTHR24027:SF431">
    <property type="entry name" value="CADHERIN-RELATED FAMILY MEMBER 5-LIKE ISOFORM X1"/>
    <property type="match status" value="1"/>
</dbReference>
<keyword evidence="3 5" id="KW-0106">Calcium</keyword>
<evidence type="ECO:0000313" key="11">
    <source>
        <dbReference type="Proteomes" id="UP000694548"/>
    </source>
</evidence>
<name>A0A8C6P1F4_NOTFU</name>
<dbReference type="InterPro" id="IPR039808">
    <property type="entry name" value="Cadherin"/>
</dbReference>
<feature type="domain" description="Cadherin" evidence="9">
    <location>
        <begin position="60"/>
        <end position="154"/>
    </location>
</feature>
<dbReference type="CDD" id="cd11304">
    <property type="entry name" value="Cadherin_repeat"/>
    <property type="match status" value="2"/>
</dbReference>
<dbReference type="GO" id="GO:0005509">
    <property type="term" value="F:calcium ion binding"/>
    <property type="evidence" value="ECO:0007669"/>
    <property type="project" value="UniProtKB-UniRule"/>
</dbReference>
<evidence type="ECO:0000259" key="9">
    <source>
        <dbReference type="PROSITE" id="PS50268"/>
    </source>
</evidence>
<keyword evidence="2" id="KW-0677">Repeat</keyword>
<evidence type="ECO:0000256" key="7">
    <source>
        <dbReference type="SAM" id="Phobius"/>
    </source>
</evidence>
<dbReference type="PANTHER" id="PTHR24027">
    <property type="entry name" value="CADHERIN-23"/>
    <property type="match status" value="1"/>
</dbReference>
<reference evidence="10" key="1">
    <citation type="submission" date="2014-08" db="EMBL/GenBank/DDBJ databases">
        <authorList>
            <person name="Senf B."/>
            <person name="Petzold A."/>
            <person name="Downie B.R."/>
            <person name="Koch P."/>
            <person name="Platzer M."/>
        </authorList>
    </citation>
    <scope>NUCLEOTIDE SEQUENCE [LARGE SCALE GENOMIC DNA]</scope>
    <source>
        <strain evidence="10">GRZ</strain>
    </source>
</reference>
<evidence type="ECO:0000256" key="8">
    <source>
        <dbReference type="SAM" id="SignalP"/>
    </source>
</evidence>
<feature type="region of interest" description="Disordered" evidence="6">
    <location>
        <begin position="633"/>
        <end position="710"/>
    </location>
</feature>
<sequence length="896" mass="98609">MWPCLHQGEVVPEAESSQGMAHSESNFWALFSLLLVIWSLHTAAAESGWSGCLDGQDVFATVKENSPKGEVVIKLLDDTTENSVHWNLFGKDAVWFYLDGRNIRLNTSAENILDRETLGPILMAELSCQEEDVVQIVYRILVEILNENDNSPMFPENAARTLSISELTPVNTVVFTIQAIDADNDKLIYSIDQTSPDAEYFRIDLPNSGEVILSRPLDYETKTLLSIHIYATEMNTAEHYNTSINITISVLDGDDQYPQFLPCILFYLDEKSQICTSPVYLVNITEGEENVALDFFPGPVRAVDGDGGLNSSISYAILSGDNDGHFSMDSKTGEVRQIKGVRNRLITPELHLRIMAYQDDDPRKFSVTTVLVRVLAVNQFHPKFSLAEYHGFVTVGKGQASLVNTYGNKALVLNVQDQDFNQGFNPMIYFTFSDTSNYTDIYQVTKGGLLLAKTNHLKPKQKHILEVTAIDQESGDAAFATVLVEVLPEGQMIPLSPLGEERLTGCTVGKALFLSMVFMALLGGMLFVFMWLRKKHKGRRDPLERGCVAQGKHPNVSLRWFQLASHRSAMPNMEEVPDIMEEYGNCNPSFSFPDNLEIRTIQDLPISQEPTPSADASETTLILSQHAYSPVILNNNTSTPTKTVSTSPISTPTVEEQSPTSLVQDEPLRENPSSPCDRSPEPCEAEPECSFGPFTGDDPEPSPSHDPDLQTTILDDIIDLVHSPSSTSTTACSHIQTAAIETDEPVRISHVKTPPHSPSLSSPFPRETGTPPPTPEHGLLKATLVHIDTSPIETPPGTPERRPETLNTEADQPSTSLDHSDLSESESGTGDNRNPSPDRKSSTDSGNKCGVGNKDDPGILGGEDADQDSDGELESDEEELLRVMARCNPILITFSK</sequence>
<dbReference type="GeneTree" id="ENSGT00940000165748"/>
<evidence type="ECO:0000256" key="2">
    <source>
        <dbReference type="ARBA" id="ARBA00022737"/>
    </source>
</evidence>
<reference evidence="10" key="2">
    <citation type="submission" date="2025-08" db="UniProtKB">
        <authorList>
            <consortium name="Ensembl"/>
        </authorList>
    </citation>
    <scope>IDENTIFICATION</scope>
</reference>
<feature type="signal peptide" evidence="8">
    <location>
        <begin position="1"/>
        <end position="45"/>
    </location>
</feature>
<comment type="subcellular location">
    <subcellularLocation>
        <location evidence="1">Membrane</location>
    </subcellularLocation>
</comment>
<organism evidence="10 11">
    <name type="scientific">Nothobranchius furzeri</name>
    <name type="common">Turquoise killifish</name>
    <dbReference type="NCBI Taxonomy" id="105023"/>
    <lineage>
        <taxon>Eukaryota</taxon>
        <taxon>Metazoa</taxon>
        <taxon>Chordata</taxon>
        <taxon>Craniata</taxon>
        <taxon>Vertebrata</taxon>
        <taxon>Euteleostomi</taxon>
        <taxon>Actinopterygii</taxon>
        <taxon>Neopterygii</taxon>
        <taxon>Teleostei</taxon>
        <taxon>Neoteleostei</taxon>
        <taxon>Acanthomorphata</taxon>
        <taxon>Ovalentaria</taxon>
        <taxon>Atherinomorphae</taxon>
        <taxon>Cyprinodontiformes</taxon>
        <taxon>Nothobranchiidae</taxon>
        <taxon>Nothobranchius</taxon>
    </lineage>
</organism>
<keyword evidence="8" id="KW-0732">Signal</keyword>
<feature type="transmembrane region" description="Helical" evidence="7">
    <location>
        <begin position="511"/>
        <end position="532"/>
    </location>
</feature>
<dbReference type="SMART" id="SM00112">
    <property type="entry name" value="CA"/>
    <property type="match status" value="3"/>
</dbReference>
<feature type="compositionally biased region" description="Polar residues" evidence="6">
    <location>
        <begin position="725"/>
        <end position="736"/>
    </location>
</feature>
<dbReference type="Proteomes" id="UP000694548">
    <property type="component" value="Chromosome sgr13"/>
</dbReference>
<feature type="domain" description="Cadherin" evidence="9">
    <location>
        <begin position="276"/>
        <end position="384"/>
    </location>
</feature>
<dbReference type="AlphaFoldDB" id="A0A8C6P1F4"/>
<dbReference type="GO" id="GO:0016477">
    <property type="term" value="P:cell migration"/>
    <property type="evidence" value="ECO:0007669"/>
    <property type="project" value="TreeGrafter"/>
</dbReference>
<evidence type="ECO:0000256" key="3">
    <source>
        <dbReference type="ARBA" id="ARBA00022837"/>
    </source>
</evidence>
<keyword evidence="4 7" id="KW-0472">Membrane</keyword>
<dbReference type="SUPFAM" id="SSF49313">
    <property type="entry name" value="Cadherin-like"/>
    <property type="match status" value="2"/>
</dbReference>
<feature type="compositionally biased region" description="Polar residues" evidence="6">
    <location>
        <begin position="654"/>
        <end position="663"/>
    </location>
</feature>
<evidence type="ECO:0000256" key="5">
    <source>
        <dbReference type="PROSITE-ProRule" id="PRU00043"/>
    </source>
</evidence>
<feature type="compositionally biased region" description="Low complexity" evidence="6">
    <location>
        <begin position="758"/>
        <end position="769"/>
    </location>
</feature>
<keyword evidence="11" id="KW-1185">Reference proteome</keyword>
<evidence type="ECO:0000256" key="6">
    <source>
        <dbReference type="SAM" id="MobiDB-lite"/>
    </source>
</evidence>
<feature type="domain" description="Cadherin" evidence="9">
    <location>
        <begin position="156"/>
        <end position="260"/>
    </location>
</feature>
<evidence type="ECO:0000313" key="10">
    <source>
        <dbReference type="Ensembl" id="ENSNFUP00015036945.1"/>
    </source>
</evidence>
<keyword evidence="7" id="KW-1133">Transmembrane helix</keyword>
<dbReference type="Pfam" id="PF00028">
    <property type="entry name" value="Cadherin"/>
    <property type="match status" value="2"/>
</dbReference>
<dbReference type="InterPro" id="IPR015919">
    <property type="entry name" value="Cadherin-like_sf"/>
</dbReference>
<dbReference type="Ensembl" id="ENSNFUT00015038577.1">
    <property type="protein sequence ID" value="ENSNFUP00015036945.1"/>
    <property type="gene ID" value="ENSNFUG00015017873.1"/>
</dbReference>
<gene>
    <name evidence="10" type="primary">LOC107388854</name>
</gene>
<evidence type="ECO:0000256" key="1">
    <source>
        <dbReference type="ARBA" id="ARBA00004370"/>
    </source>
</evidence>
<protein>
    <recommendedName>
        <fullName evidence="9">Cadherin domain-containing protein</fullName>
    </recommendedName>
</protein>
<proteinExistence type="predicted"/>
<feature type="compositionally biased region" description="Low complexity" evidence="6">
    <location>
        <begin position="634"/>
        <end position="653"/>
    </location>
</feature>
<dbReference type="PRINTS" id="PR00205">
    <property type="entry name" value="CADHERIN"/>
</dbReference>
<feature type="compositionally biased region" description="Acidic residues" evidence="6">
    <location>
        <begin position="863"/>
        <end position="877"/>
    </location>
</feature>
<dbReference type="GO" id="GO:0007156">
    <property type="term" value="P:homophilic cell adhesion via plasma membrane adhesion molecules"/>
    <property type="evidence" value="ECO:0007669"/>
    <property type="project" value="InterPro"/>
</dbReference>
<dbReference type="InterPro" id="IPR002126">
    <property type="entry name" value="Cadherin-like_dom"/>
</dbReference>
<accession>A0A8C6P1F4</accession>
<dbReference type="Gene3D" id="2.60.40.60">
    <property type="entry name" value="Cadherins"/>
    <property type="match status" value="3"/>
</dbReference>
<evidence type="ECO:0000256" key="4">
    <source>
        <dbReference type="ARBA" id="ARBA00023136"/>
    </source>
</evidence>
<dbReference type="GO" id="GO:0016342">
    <property type="term" value="C:catenin complex"/>
    <property type="evidence" value="ECO:0007669"/>
    <property type="project" value="TreeGrafter"/>
</dbReference>
<feature type="chain" id="PRO_5034833332" description="Cadherin domain-containing protein" evidence="8">
    <location>
        <begin position="46"/>
        <end position="896"/>
    </location>
</feature>
<reference evidence="10" key="3">
    <citation type="submission" date="2025-09" db="UniProtKB">
        <authorList>
            <consortium name="Ensembl"/>
        </authorList>
    </citation>
    <scope>IDENTIFICATION</scope>
</reference>
<feature type="region of interest" description="Disordered" evidence="6">
    <location>
        <begin position="725"/>
        <end position="877"/>
    </location>
</feature>
<dbReference type="GO" id="GO:0045296">
    <property type="term" value="F:cadherin binding"/>
    <property type="evidence" value="ECO:0007669"/>
    <property type="project" value="TreeGrafter"/>
</dbReference>
<dbReference type="PROSITE" id="PS50268">
    <property type="entry name" value="CADHERIN_2"/>
    <property type="match status" value="3"/>
</dbReference>